<dbReference type="Pfam" id="PF01244">
    <property type="entry name" value="Peptidase_M19"/>
    <property type="match status" value="1"/>
</dbReference>
<dbReference type="PROSITE" id="PS51257">
    <property type="entry name" value="PROKAR_LIPOPROTEIN"/>
    <property type="match status" value="1"/>
</dbReference>
<dbReference type="Proteomes" id="UP000184172">
    <property type="component" value="Unassembled WGS sequence"/>
</dbReference>
<dbReference type="InterPro" id="IPR032466">
    <property type="entry name" value="Metal_Hydrolase"/>
</dbReference>
<dbReference type="Gene3D" id="1.10.287.650">
    <property type="entry name" value="L27 domain"/>
    <property type="match status" value="1"/>
</dbReference>
<evidence type="ECO:0000313" key="1">
    <source>
        <dbReference type="EMBL" id="SHJ74291.1"/>
    </source>
</evidence>
<proteinExistence type="predicted"/>
<dbReference type="RefSeq" id="WP_073220483.1">
    <property type="nucleotide sequence ID" value="NZ_FNNS01000022.1"/>
</dbReference>
<dbReference type="GO" id="GO:0070573">
    <property type="term" value="F:metallodipeptidase activity"/>
    <property type="evidence" value="ECO:0007669"/>
    <property type="project" value="InterPro"/>
</dbReference>
<protein>
    <submittedName>
        <fullName evidence="1">Membrane dipeptidase</fullName>
    </submittedName>
</protein>
<gene>
    <name evidence="1" type="ORF">SAMN04487908_12431</name>
</gene>
<dbReference type="AlphaFoldDB" id="A0A1M6LSU5"/>
<name>A0A1M6LSU5_9FLAO</name>
<accession>A0A1M6LSU5</accession>
<dbReference type="InterPro" id="IPR008257">
    <property type="entry name" value="Pept_M19"/>
</dbReference>
<dbReference type="GO" id="GO:0006508">
    <property type="term" value="P:proteolysis"/>
    <property type="evidence" value="ECO:0007669"/>
    <property type="project" value="InterPro"/>
</dbReference>
<dbReference type="OrthoDB" id="9804920at2"/>
<keyword evidence="2" id="KW-1185">Reference proteome</keyword>
<dbReference type="Gene3D" id="3.20.20.140">
    <property type="entry name" value="Metal-dependent hydrolases"/>
    <property type="match status" value="1"/>
</dbReference>
<dbReference type="CDD" id="cd01301">
    <property type="entry name" value="rDP_like"/>
    <property type="match status" value="1"/>
</dbReference>
<dbReference type="PANTHER" id="PTHR10443">
    <property type="entry name" value="MICROSOMAL DIPEPTIDASE"/>
    <property type="match status" value="1"/>
</dbReference>
<dbReference type="SUPFAM" id="SSF51556">
    <property type="entry name" value="Metallo-dependent hydrolases"/>
    <property type="match status" value="1"/>
</dbReference>
<dbReference type="EMBL" id="FQYV01000024">
    <property type="protein sequence ID" value="SHJ74291.1"/>
    <property type="molecule type" value="Genomic_DNA"/>
</dbReference>
<sequence>MKKYTYLILAVTLVFGSCGNKKEEQKAQINETAETVLEKAKRIHDNVITIDTHVDFDVRNFTSETNYTQELPIQVDLPKMNAGGLDAVFLIVYTGQGELTDEGYKKAYENADAKFKAIHRLTEEIAPDQIELATTADDVRSIVKSGKKVALIGIENGYPMGKDISKLQEFYDLGARYISLAHNGHNQLADSNTGEGDNVWLYENNLSKLGKEAVAELNRLGIMIDVSHPSTGSNKETLALSKAPVIASHSSARAVNDVSRNLWDDELLAIKQNRGVVQAVAFSSYLNSKKDSIHKAASRNILEEIAKDMDMQILTWQEYSKLDETEADAYLDKYRALQAKAKPRIEKEVNPIAPPVDVKDFVEHIDYMVKLIGIDHVGISSDFDGGGGVEGWRDASETFNVTLELVERGYSEEDIKKLWGENLLRVMDEVAEVATKLQSKRAIN</sequence>
<dbReference type="PROSITE" id="PS51365">
    <property type="entry name" value="RENAL_DIPEPTIDASE_2"/>
    <property type="match status" value="1"/>
</dbReference>
<dbReference type="PANTHER" id="PTHR10443:SF12">
    <property type="entry name" value="DIPEPTIDASE"/>
    <property type="match status" value="1"/>
</dbReference>
<evidence type="ECO:0000313" key="2">
    <source>
        <dbReference type="Proteomes" id="UP000184172"/>
    </source>
</evidence>
<reference evidence="2" key="1">
    <citation type="submission" date="2016-11" db="EMBL/GenBank/DDBJ databases">
        <authorList>
            <person name="Varghese N."/>
            <person name="Submissions S."/>
        </authorList>
    </citation>
    <scope>NUCLEOTIDE SEQUENCE [LARGE SCALE GENOMIC DNA]</scope>
    <source>
        <strain evidence="2">DSM 26349</strain>
    </source>
</reference>
<organism evidence="1 2">
    <name type="scientific">Aequorivita viscosa</name>
    <dbReference type="NCBI Taxonomy" id="797419"/>
    <lineage>
        <taxon>Bacteria</taxon>
        <taxon>Pseudomonadati</taxon>
        <taxon>Bacteroidota</taxon>
        <taxon>Flavobacteriia</taxon>
        <taxon>Flavobacteriales</taxon>
        <taxon>Flavobacteriaceae</taxon>
        <taxon>Aequorivita</taxon>
    </lineage>
</organism>